<dbReference type="InterPro" id="IPR012132">
    <property type="entry name" value="GMC_OxRdtase"/>
</dbReference>
<feature type="binding site" evidence="7">
    <location>
        <position position="117"/>
    </location>
    <ligand>
        <name>FAD</name>
        <dbReference type="ChEBI" id="CHEBI:57692"/>
    </ligand>
</feature>
<keyword evidence="3" id="KW-0285">Flavoprotein</keyword>
<reference evidence="10" key="1">
    <citation type="submission" date="2022-10" db="EMBL/GenBank/DDBJ databases">
        <title>Tapping the CABI collections for fungal endophytes: first genome assemblies for Collariella, Neodidymelliopsis, Ascochyta clinopodiicola, Didymella pomorum, Didymosphaeria variabile, Neocosmospora piperis and Neocucurbitaria cava.</title>
        <authorList>
            <person name="Hill R."/>
        </authorList>
    </citation>
    <scope>NUCLEOTIDE SEQUENCE</scope>
    <source>
        <strain evidence="10">IMI 360193</strain>
    </source>
</reference>
<dbReference type="GO" id="GO:0016614">
    <property type="term" value="F:oxidoreductase activity, acting on CH-OH group of donors"/>
    <property type="evidence" value="ECO:0007669"/>
    <property type="project" value="InterPro"/>
</dbReference>
<dbReference type="PANTHER" id="PTHR11552">
    <property type="entry name" value="GLUCOSE-METHANOL-CHOLINE GMC OXIDOREDUCTASE"/>
    <property type="match status" value="1"/>
</dbReference>
<keyword evidence="8" id="KW-0732">Signal</keyword>
<dbReference type="SUPFAM" id="SSF51905">
    <property type="entry name" value="FAD/NAD(P)-binding domain"/>
    <property type="match status" value="1"/>
</dbReference>
<evidence type="ECO:0000256" key="7">
    <source>
        <dbReference type="PIRSR" id="PIRSR000137-2"/>
    </source>
</evidence>
<evidence type="ECO:0000256" key="2">
    <source>
        <dbReference type="ARBA" id="ARBA00010790"/>
    </source>
</evidence>
<evidence type="ECO:0000256" key="4">
    <source>
        <dbReference type="ARBA" id="ARBA00022827"/>
    </source>
</evidence>
<proteinExistence type="inferred from homology"/>
<keyword evidence="4 7" id="KW-0274">FAD</keyword>
<dbReference type="InterPro" id="IPR007867">
    <property type="entry name" value="GMC_OxRtase_C"/>
</dbReference>
<evidence type="ECO:0000256" key="3">
    <source>
        <dbReference type="ARBA" id="ARBA00022630"/>
    </source>
</evidence>
<keyword evidence="5" id="KW-0560">Oxidoreductase</keyword>
<evidence type="ECO:0000256" key="5">
    <source>
        <dbReference type="ARBA" id="ARBA00023002"/>
    </source>
</evidence>
<dbReference type="OrthoDB" id="269227at2759"/>
<dbReference type="PROSITE" id="PS00624">
    <property type="entry name" value="GMC_OXRED_2"/>
    <property type="match status" value="1"/>
</dbReference>
<dbReference type="PIRSF" id="PIRSF000137">
    <property type="entry name" value="Alcohol_oxidase"/>
    <property type="match status" value="1"/>
</dbReference>
<dbReference type="InterPro" id="IPR027424">
    <property type="entry name" value="Glucose_Oxidase_domain_2"/>
</dbReference>
<evidence type="ECO:0000256" key="1">
    <source>
        <dbReference type="ARBA" id="ARBA00001974"/>
    </source>
</evidence>
<evidence type="ECO:0000313" key="11">
    <source>
        <dbReference type="Proteomes" id="UP001140562"/>
    </source>
</evidence>
<dbReference type="Gene3D" id="3.50.50.60">
    <property type="entry name" value="FAD/NAD(P)-binding domain"/>
    <property type="match status" value="1"/>
</dbReference>
<dbReference type="Pfam" id="PF00732">
    <property type="entry name" value="GMC_oxred_N"/>
    <property type="match status" value="1"/>
</dbReference>
<feature type="domain" description="Glucose-methanol-choline oxidoreductase N-terminal" evidence="9">
    <location>
        <begin position="300"/>
        <end position="314"/>
    </location>
</feature>
<evidence type="ECO:0000256" key="8">
    <source>
        <dbReference type="SAM" id="SignalP"/>
    </source>
</evidence>
<dbReference type="PANTHER" id="PTHR11552:SF201">
    <property type="entry name" value="GLUCOSE-METHANOL-CHOLINE OXIDOREDUCTASE N-TERMINAL DOMAIN-CONTAINING PROTEIN"/>
    <property type="match status" value="1"/>
</dbReference>
<dbReference type="EMBL" id="JAPEUV010000147">
    <property type="protein sequence ID" value="KAJ4331516.1"/>
    <property type="molecule type" value="Genomic_DNA"/>
</dbReference>
<dbReference type="GO" id="GO:0050660">
    <property type="term" value="F:flavin adenine dinucleotide binding"/>
    <property type="evidence" value="ECO:0007669"/>
    <property type="project" value="InterPro"/>
</dbReference>
<dbReference type="InterPro" id="IPR036188">
    <property type="entry name" value="FAD/NAD-bd_sf"/>
</dbReference>
<evidence type="ECO:0000256" key="6">
    <source>
        <dbReference type="PIRSR" id="PIRSR000137-1"/>
    </source>
</evidence>
<accession>A0A9W8WRT2</accession>
<feature type="binding site" evidence="7">
    <location>
        <position position="256"/>
    </location>
    <ligand>
        <name>FAD</name>
        <dbReference type="ChEBI" id="CHEBI:57692"/>
    </ligand>
</feature>
<comment type="cofactor">
    <cofactor evidence="1 7">
        <name>FAD</name>
        <dbReference type="ChEBI" id="CHEBI:57692"/>
    </cofactor>
</comment>
<evidence type="ECO:0000313" key="10">
    <source>
        <dbReference type="EMBL" id="KAJ4331516.1"/>
    </source>
</evidence>
<dbReference type="Pfam" id="PF05199">
    <property type="entry name" value="GMC_oxred_C"/>
    <property type="match status" value="1"/>
</dbReference>
<dbReference type="AlphaFoldDB" id="A0A9W8WRT2"/>
<evidence type="ECO:0000259" key="9">
    <source>
        <dbReference type="PROSITE" id="PS00624"/>
    </source>
</evidence>
<sequence length="595" mass="64570">MLNMHVTLPALLLGPAAVAASQRSGDSWTHSPRYDYIVVGGGTSGLVVANRLSEDYNVSVAVIEAGGVELYDKNITDTAEYMASFGTAVDWQYKSVPQTYAGNATQVLRAGKAIGGTSDINETAQINAWGQIGNSGWSWDSLLPYYKKSEYIQEPTNSQLLRGASLDPKTHGTSGPLAVGWTDNMMSENVFSSINQTFGALGLPFNEEPNAGSMRGLTAFPKTVNRAENVREDAGRAYYWPISNRPNLDIYLDSFVEKMTWHPVSGEHNNTRTASGVVFTDCNGTVHTILANREIILSAGSLRSPLLLEQSGVGNPSILKANDIDVIVDLPFVGENLQDQTTTDMFYTNNNSTNFAGLGGYAAYLNVEDAFGDDLASFNASIASSIADYAEKTASASGIIDRNVTERLFRMQYDLIFKEKIPISEIIVSPAATGPITIEYWGLLPFSRGSIHINSANASAPATINPNYFMLDYDIRQQIATAKMARKVANTAPFSEALSDETTPGLDTLPANASDVDWEKWLKSTYRSNFHYISTAAMMPRELGGVVDSNLTVYGTSNVRVVDASVVPFQICGHLTSTLYAIAEKAADMIKARYE</sequence>
<protein>
    <recommendedName>
        <fullName evidence="9">Glucose-methanol-choline oxidoreductase N-terminal domain-containing protein</fullName>
    </recommendedName>
</protein>
<feature type="signal peptide" evidence="8">
    <location>
        <begin position="1"/>
        <end position="20"/>
    </location>
</feature>
<feature type="chain" id="PRO_5040891166" description="Glucose-methanol-choline oxidoreductase N-terminal domain-containing protein" evidence="8">
    <location>
        <begin position="21"/>
        <end position="595"/>
    </location>
</feature>
<feature type="binding site" evidence="7">
    <location>
        <begin position="43"/>
        <end position="44"/>
    </location>
    <ligand>
        <name>FAD</name>
        <dbReference type="ChEBI" id="CHEBI:57692"/>
    </ligand>
</feature>
<dbReference type="Gene3D" id="3.30.560.10">
    <property type="entry name" value="Glucose Oxidase, domain 3"/>
    <property type="match status" value="1"/>
</dbReference>
<keyword evidence="11" id="KW-1185">Reference proteome</keyword>
<feature type="active site" description="Proton donor" evidence="6">
    <location>
        <position position="531"/>
    </location>
</feature>
<organism evidence="10 11">
    <name type="scientific">Didymella glomerata</name>
    <dbReference type="NCBI Taxonomy" id="749621"/>
    <lineage>
        <taxon>Eukaryota</taxon>
        <taxon>Fungi</taxon>
        <taxon>Dikarya</taxon>
        <taxon>Ascomycota</taxon>
        <taxon>Pezizomycotina</taxon>
        <taxon>Dothideomycetes</taxon>
        <taxon>Pleosporomycetidae</taxon>
        <taxon>Pleosporales</taxon>
        <taxon>Pleosporineae</taxon>
        <taxon>Didymellaceae</taxon>
        <taxon>Didymella</taxon>
    </lineage>
</organism>
<gene>
    <name evidence="10" type="ORF">N0V87_009097</name>
</gene>
<comment type="similarity">
    <text evidence="2">Belongs to the GMC oxidoreductase family.</text>
</comment>
<comment type="caution">
    <text evidence="10">The sequence shown here is derived from an EMBL/GenBank/DDBJ whole genome shotgun (WGS) entry which is preliminary data.</text>
</comment>
<feature type="active site" description="Proton acceptor" evidence="6">
    <location>
        <position position="574"/>
    </location>
</feature>
<name>A0A9W8WRT2_9PLEO</name>
<dbReference type="Gene3D" id="4.10.450.10">
    <property type="entry name" value="Glucose Oxidase, domain 2"/>
    <property type="match status" value="1"/>
</dbReference>
<dbReference type="InterPro" id="IPR000172">
    <property type="entry name" value="GMC_OxRdtase_N"/>
</dbReference>
<dbReference type="SUPFAM" id="SSF54373">
    <property type="entry name" value="FAD-linked reductases, C-terminal domain"/>
    <property type="match status" value="1"/>
</dbReference>
<dbReference type="Proteomes" id="UP001140562">
    <property type="component" value="Unassembled WGS sequence"/>
</dbReference>